<keyword evidence="1" id="KW-0813">Transport</keyword>
<accession>A0A3L5TQB4</accession>
<organism evidence="4 5">
    <name type="scientific">Mytilus galloprovincialis</name>
    <name type="common">Mediterranean mussel</name>
    <dbReference type="NCBI Taxonomy" id="29158"/>
    <lineage>
        <taxon>Eukaryota</taxon>
        <taxon>Metazoa</taxon>
        <taxon>Spiralia</taxon>
        <taxon>Lophotrochozoa</taxon>
        <taxon>Mollusca</taxon>
        <taxon>Bivalvia</taxon>
        <taxon>Autobranchia</taxon>
        <taxon>Pteriomorphia</taxon>
        <taxon>Mytilida</taxon>
        <taxon>Mytiloidea</taxon>
        <taxon>Mytilidae</taxon>
        <taxon>Mytilinae</taxon>
        <taxon>Mytilus</taxon>
    </lineage>
</organism>
<dbReference type="PANTHER" id="PTHR45720:SF10">
    <property type="entry name" value="CHLORIDE CHANNEL PROTEIN 2"/>
    <property type="match status" value="1"/>
</dbReference>
<dbReference type="Gene3D" id="3.10.580.10">
    <property type="entry name" value="CBS-domain"/>
    <property type="match status" value="1"/>
</dbReference>
<evidence type="ECO:0000313" key="5">
    <source>
        <dbReference type="Proteomes" id="UP000266721"/>
    </source>
</evidence>
<evidence type="ECO:0000256" key="2">
    <source>
        <dbReference type="ARBA" id="ARBA00023065"/>
    </source>
</evidence>
<comment type="caution">
    <text evidence="4">The sequence shown here is derived from an EMBL/GenBank/DDBJ whole genome shotgun (WGS) entry which is preliminary data.</text>
</comment>
<dbReference type="SMR" id="A0A3L5TQB4"/>
<proteinExistence type="predicted"/>
<dbReference type="InterPro" id="IPR050970">
    <property type="entry name" value="Cl_channel_volt-gated"/>
</dbReference>
<evidence type="ECO:0000256" key="3">
    <source>
        <dbReference type="ARBA" id="ARBA00023214"/>
    </source>
</evidence>
<name>A0A3L5TQB4_MYTGA</name>
<dbReference type="SUPFAM" id="SSF54631">
    <property type="entry name" value="CBS-domain pair"/>
    <property type="match status" value="1"/>
</dbReference>
<dbReference type="EMBL" id="KV592221">
    <property type="protein sequence ID" value="OPL21372.1"/>
    <property type="molecule type" value="Genomic_DNA"/>
</dbReference>
<protein>
    <submittedName>
        <fullName evidence="4">Chloride 2-like channel protein</fullName>
    </submittedName>
</protein>
<sequence>EINAYYRKLAGTRKESIVEDVPFFINKSSFSNLPSLEKRRVKKVKLPPEPVKISNLPEDKQKEWEEEKLMETIEWEGCQIDPAPFQLVERTSLHKVHSLFSLLGLSRAYVTNTGKLCGVCGLQEI</sequence>
<dbReference type="GO" id="GO:0005886">
    <property type="term" value="C:plasma membrane"/>
    <property type="evidence" value="ECO:0007669"/>
    <property type="project" value="TreeGrafter"/>
</dbReference>
<dbReference type="PANTHER" id="PTHR45720">
    <property type="entry name" value="CHLORIDE CHANNEL PROTEIN 2"/>
    <property type="match status" value="1"/>
</dbReference>
<keyword evidence="3" id="KW-0868">Chloride</keyword>
<reference evidence="4 5" key="1">
    <citation type="journal article" date="2016" name="PLoS ONE">
        <title>A First Insight into the Genome of the Filter-Feeder Mussel Mytilus galloprovincialis.</title>
        <authorList>
            <person name="Murgarella M."/>
            <person name="Puiu D."/>
            <person name="Novoa B."/>
            <person name="Figueras A."/>
            <person name="Posada D."/>
            <person name="Canchaya C."/>
        </authorList>
    </citation>
    <scope>NUCLEOTIDE SEQUENCE [LARGE SCALE GENOMIC DNA]</scope>
    <source>
        <tissue evidence="4">Muscle</tissue>
    </source>
</reference>
<dbReference type="GO" id="GO:0005247">
    <property type="term" value="F:voltage-gated chloride channel activity"/>
    <property type="evidence" value="ECO:0007669"/>
    <property type="project" value="TreeGrafter"/>
</dbReference>
<dbReference type="AlphaFoldDB" id="A0A3L5TQB4"/>
<feature type="non-terminal residue" evidence="4">
    <location>
        <position position="125"/>
    </location>
</feature>
<keyword evidence="5" id="KW-1185">Reference proteome</keyword>
<gene>
    <name evidence="4" type="ORF">AM593_09362</name>
</gene>
<evidence type="ECO:0000313" key="4">
    <source>
        <dbReference type="EMBL" id="OPL21372.1"/>
    </source>
</evidence>
<evidence type="ECO:0000256" key="1">
    <source>
        <dbReference type="ARBA" id="ARBA00022448"/>
    </source>
</evidence>
<dbReference type="InterPro" id="IPR046342">
    <property type="entry name" value="CBS_dom_sf"/>
</dbReference>
<feature type="non-terminal residue" evidence="4">
    <location>
        <position position="1"/>
    </location>
</feature>
<dbReference type="Proteomes" id="UP000266721">
    <property type="component" value="Unassembled WGS sequence"/>
</dbReference>
<keyword evidence="2" id="KW-0406">Ion transport</keyword>